<dbReference type="InterPro" id="IPR003594">
    <property type="entry name" value="HATPase_dom"/>
</dbReference>
<evidence type="ECO:0000256" key="7">
    <source>
        <dbReference type="SAM" id="MobiDB-lite"/>
    </source>
</evidence>
<evidence type="ECO:0000256" key="2">
    <source>
        <dbReference type="ARBA" id="ARBA00012438"/>
    </source>
</evidence>
<feature type="region of interest" description="Disordered" evidence="7">
    <location>
        <begin position="249"/>
        <end position="274"/>
    </location>
</feature>
<protein>
    <recommendedName>
        <fullName evidence="2">histidine kinase</fullName>
        <ecNumber evidence="2">2.7.13.3</ecNumber>
    </recommendedName>
</protein>
<keyword evidence="3" id="KW-0808">Transferase</keyword>
<sequence>MDTVVHVGSREPSEPVAAALSDAGFALRAAADLAAALDTLAREPVACLLLGGDDPAGDAARLRRRGHDTPALAVLADGDPLPDDTHLAGVVPADDPERVARRVSDAVADRRVRETRRERGRLRSVLADARTALPDDPDVEALTDLARRLTDADGYTGAWVGRHEASTDVVVPVAARGVAADHIRTLTGTDDAEPVVRALADGVATAVDGDTATLAARVGSGPFVLVCYGRREHGVTDEECEAFARFAEGSEPDPEDAAQAPENDAVATDGAPATDDGIRVLGETIAHELANHLDVASTHLDLADGDENVDRASAALDRIADVAAEARRLASADLDTEAVSVGDAARDAWDRVVSGDATLVVAQDGRVEGDPQLLRLLLENLLRNAVEHGADGDTDVTVTVAVTAEGFRVDDDGAGIPPEDRDRVLEWGYSTGGTGAGLGIVSLVAERHGWDVSVGESESGGARFAFV</sequence>
<keyword evidence="5 9" id="KW-0418">Kinase</keyword>
<dbReference type="GO" id="GO:0004673">
    <property type="term" value="F:protein histidine kinase activity"/>
    <property type="evidence" value="ECO:0007669"/>
    <property type="project" value="UniProtKB-EC"/>
</dbReference>
<evidence type="ECO:0000313" key="9">
    <source>
        <dbReference type="EMBL" id="MFC7236450.1"/>
    </source>
</evidence>
<gene>
    <name evidence="9" type="ORF">ACFQJ4_14130</name>
</gene>
<name>A0ABD5ZT97_9EURY</name>
<evidence type="ECO:0000256" key="6">
    <source>
        <dbReference type="ARBA" id="ARBA00022840"/>
    </source>
</evidence>
<dbReference type="InterPro" id="IPR036890">
    <property type="entry name" value="HATPase_C_sf"/>
</dbReference>
<dbReference type="SMART" id="SM00387">
    <property type="entry name" value="HATPase_c"/>
    <property type="match status" value="1"/>
</dbReference>
<dbReference type="Proteomes" id="UP001596398">
    <property type="component" value="Unassembled WGS sequence"/>
</dbReference>
<dbReference type="Gene3D" id="3.30.565.10">
    <property type="entry name" value="Histidine kinase-like ATPase, C-terminal domain"/>
    <property type="match status" value="1"/>
</dbReference>
<dbReference type="EC" id="2.7.13.3" evidence="2"/>
<dbReference type="GeneID" id="79268171"/>
<proteinExistence type="predicted"/>
<keyword evidence="6" id="KW-0067">ATP-binding</keyword>
<dbReference type="InterPro" id="IPR050980">
    <property type="entry name" value="2C_sensor_his_kinase"/>
</dbReference>
<keyword evidence="10" id="KW-1185">Reference proteome</keyword>
<evidence type="ECO:0000256" key="1">
    <source>
        <dbReference type="ARBA" id="ARBA00000085"/>
    </source>
</evidence>
<feature type="domain" description="Histidine kinase" evidence="8">
    <location>
        <begin position="284"/>
        <end position="467"/>
    </location>
</feature>
<dbReference type="SUPFAM" id="SSF55874">
    <property type="entry name" value="ATPase domain of HSP90 chaperone/DNA topoisomerase II/histidine kinase"/>
    <property type="match status" value="1"/>
</dbReference>
<dbReference type="InterPro" id="IPR005467">
    <property type="entry name" value="His_kinase_dom"/>
</dbReference>
<evidence type="ECO:0000313" key="10">
    <source>
        <dbReference type="Proteomes" id="UP001596398"/>
    </source>
</evidence>
<dbReference type="PANTHER" id="PTHR44936:SF10">
    <property type="entry name" value="SENSOR PROTEIN RSTB"/>
    <property type="match status" value="1"/>
</dbReference>
<reference evidence="9 10" key="1">
    <citation type="journal article" date="2019" name="Int. J. Syst. Evol. Microbiol.">
        <title>The Global Catalogue of Microorganisms (GCM) 10K type strain sequencing project: providing services to taxonomists for standard genome sequencing and annotation.</title>
        <authorList>
            <consortium name="The Broad Institute Genomics Platform"/>
            <consortium name="The Broad Institute Genome Sequencing Center for Infectious Disease"/>
            <person name="Wu L."/>
            <person name="Ma J."/>
        </authorList>
    </citation>
    <scope>NUCLEOTIDE SEQUENCE [LARGE SCALE GENOMIC DNA]</scope>
    <source>
        <strain evidence="9 10">DT85</strain>
    </source>
</reference>
<dbReference type="PROSITE" id="PS50109">
    <property type="entry name" value="HIS_KIN"/>
    <property type="match status" value="1"/>
</dbReference>
<accession>A0ABD5ZT97</accession>
<dbReference type="RefSeq" id="WP_276234606.1">
    <property type="nucleotide sequence ID" value="NZ_CP119802.1"/>
</dbReference>
<evidence type="ECO:0000256" key="4">
    <source>
        <dbReference type="ARBA" id="ARBA00022741"/>
    </source>
</evidence>
<dbReference type="GO" id="GO:0005524">
    <property type="term" value="F:ATP binding"/>
    <property type="evidence" value="ECO:0007669"/>
    <property type="project" value="UniProtKB-KW"/>
</dbReference>
<dbReference type="Pfam" id="PF02518">
    <property type="entry name" value="HATPase_c"/>
    <property type="match status" value="1"/>
</dbReference>
<evidence type="ECO:0000259" key="8">
    <source>
        <dbReference type="PROSITE" id="PS50109"/>
    </source>
</evidence>
<organism evidence="9 10">
    <name type="scientific">Halosegnis marinus</name>
    <dbReference type="NCBI Taxonomy" id="3034023"/>
    <lineage>
        <taxon>Archaea</taxon>
        <taxon>Methanobacteriati</taxon>
        <taxon>Methanobacteriota</taxon>
        <taxon>Stenosarchaea group</taxon>
        <taxon>Halobacteria</taxon>
        <taxon>Halobacteriales</taxon>
        <taxon>Natronomonadaceae</taxon>
        <taxon>Halosegnis</taxon>
    </lineage>
</organism>
<evidence type="ECO:0000256" key="5">
    <source>
        <dbReference type="ARBA" id="ARBA00022777"/>
    </source>
</evidence>
<dbReference type="EMBL" id="JBHTAP010000001">
    <property type="protein sequence ID" value="MFC7236450.1"/>
    <property type="molecule type" value="Genomic_DNA"/>
</dbReference>
<dbReference type="CDD" id="cd00075">
    <property type="entry name" value="HATPase"/>
    <property type="match status" value="1"/>
</dbReference>
<dbReference type="PANTHER" id="PTHR44936">
    <property type="entry name" value="SENSOR PROTEIN CREC"/>
    <property type="match status" value="1"/>
</dbReference>
<comment type="caution">
    <text evidence="9">The sequence shown here is derived from an EMBL/GenBank/DDBJ whole genome shotgun (WGS) entry which is preliminary data.</text>
</comment>
<comment type="catalytic activity">
    <reaction evidence="1">
        <text>ATP + protein L-histidine = ADP + protein N-phospho-L-histidine.</text>
        <dbReference type="EC" id="2.7.13.3"/>
    </reaction>
</comment>
<dbReference type="AlphaFoldDB" id="A0ABD5ZT97"/>
<evidence type="ECO:0000256" key="3">
    <source>
        <dbReference type="ARBA" id="ARBA00022679"/>
    </source>
</evidence>
<keyword evidence="4" id="KW-0547">Nucleotide-binding</keyword>